<evidence type="ECO:0000313" key="2">
    <source>
        <dbReference type="Proteomes" id="UP001056120"/>
    </source>
</evidence>
<name>A0ACB9IEB9_9ASTR</name>
<dbReference type="Proteomes" id="UP001056120">
    <property type="component" value="Linkage Group LG08"/>
</dbReference>
<organism evidence="1 2">
    <name type="scientific">Smallanthus sonchifolius</name>
    <dbReference type="NCBI Taxonomy" id="185202"/>
    <lineage>
        <taxon>Eukaryota</taxon>
        <taxon>Viridiplantae</taxon>
        <taxon>Streptophyta</taxon>
        <taxon>Embryophyta</taxon>
        <taxon>Tracheophyta</taxon>
        <taxon>Spermatophyta</taxon>
        <taxon>Magnoliopsida</taxon>
        <taxon>eudicotyledons</taxon>
        <taxon>Gunneridae</taxon>
        <taxon>Pentapetalae</taxon>
        <taxon>asterids</taxon>
        <taxon>campanulids</taxon>
        <taxon>Asterales</taxon>
        <taxon>Asteraceae</taxon>
        <taxon>Asteroideae</taxon>
        <taxon>Heliantheae alliance</taxon>
        <taxon>Millerieae</taxon>
        <taxon>Smallanthus</taxon>
    </lineage>
</organism>
<accession>A0ACB9IEB9</accession>
<keyword evidence="2" id="KW-1185">Reference proteome</keyword>
<proteinExistence type="predicted"/>
<reference evidence="2" key="1">
    <citation type="journal article" date="2022" name="Mol. Ecol. Resour.">
        <title>The genomes of chicory, endive, great burdock and yacon provide insights into Asteraceae palaeo-polyploidization history and plant inulin production.</title>
        <authorList>
            <person name="Fan W."/>
            <person name="Wang S."/>
            <person name="Wang H."/>
            <person name="Wang A."/>
            <person name="Jiang F."/>
            <person name="Liu H."/>
            <person name="Zhao H."/>
            <person name="Xu D."/>
            <person name="Zhang Y."/>
        </authorList>
    </citation>
    <scope>NUCLEOTIDE SEQUENCE [LARGE SCALE GENOMIC DNA]</scope>
    <source>
        <strain evidence="2">cv. Yunnan</strain>
    </source>
</reference>
<gene>
    <name evidence="1" type="ORF">L1987_21713</name>
</gene>
<evidence type="ECO:0000313" key="1">
    <source>
        <dbReference type="EMBL" id="KAI3805826.1"/>
    </source>
</evidence>
<dbReference type="EMBL" id="CM042025">
    <property type="protein sequence ID" value="KAI3805826.1"/>
    <property type="molecule type" value="Genomic_DNA"/>
</dbReference>
<reference evidence="1 2" key="2">
    <citation type="journal article" date="2022" name="Mol. Ecol. Resour.">
        <title>The genomes of chicory, endive, great burdock and yacon provide insights into Asteraceae paleo-polyploidization history and plant inulin production.</title>
        <authorList>
            <person name="Fan W."/>
            <person name="Wang S."/>
            <person name="Wang H."/>
            <person name="Wang A."/>
            <person name="Jiang F."/>
            <person name="Liu H."/>
            <person name="Zhao H."/>
            <person name="Xu D."/>
            <person name="Zhang Y."/>
        </authorList>
    </citation>
    <scope>NUCLEOTIDE SEQUENCE [LARGE SCALE GENOMIC DNA]</scope>
    <source>
        <strain evidence="2">cv. Yunnan</strain>
        <tissue evidence="1">Leaves</tissue>
    </source>
</reference>
<comment type="caution">
    <text evidence="1">The sequence shown here is derived from an EMBL/GenBank/DDBJ whole genome shotgun (WGS) entry which is preliminary data.</text>
</comment>
<sequence>MESSSWPESLPSRRIKAIQELTKGEIITKKLHAMIGRPENIESDLKLQILGMFENTLQILGSSNINKTPHNPTNDHVRSPSSKDDQKSEDSAESINTKIPLKTKRGCYKRRKKALTITKVASTLIDDGYVWRKYGQKTILYSKHQRNYFRCGHKFEQGCQATKQVQKIDDEPSKYKITYIGLHTCKILQRAHIIGEASDPRDNSILISFETNTLMENNKVDTFFLSTKHQQKECFPSLDPLKHEQVSSSDHHTLWDSVVGLSQVPSEPMSMMSCTLDCDDMVSSRVFSSTCGTHDYEIEGMTESHDYGDFLFDQLC</sequence>
<protein>
    <submittedName>
        <fullName evidence="1">Uncharacterized protein</fullName>
    </submittedName>
</protein>